<dbReference type="EMBL" id="ML996687">
    <property type="protein sequence ID" value="KAF2405211.1"/>
    <property type="molecule type" value="Genomic_DNA"/>
</dbReference>
<sequence>MGMFEHKAAVNRATCKATSGAPRAWNRRELMYAANSYCDGLKGAPFDNCVFAGKSCPRNENGVTTTQNCGVGTGVFGFTVRGRRWVADTETGVVLGVFYFDYGPSSNLFLHEYFKIQAGTLAYIFAPMKNQPHAQVAASTFAQETK</sequence>
<dbReference type="Pfam" id="PF26061">
    <property type="entry name" value="DUF8021"/>
    <property type="match status" value="1"/>
</dbReference>
<evidence type="ECO:0000313" key="3">
    <source>
        <dbReference type="Proteomes" id="UP000799640"/>
    </source>
</evidence>
<dbReference type="Proteomes" id="UP000799640">
    <property type="component" value="Unassembled WGS sequence"/>
</dbReference>
<dbReference type="OrthoDB" id="3924688at2759"/>
<reference evidence="2" key="1">
    <citation type="journal article" date="2020" name="Stud. Mycol.">
        <title>101 Dothideomycetes genomes: a test case for predicting lifestyles and emergence of pathogens.</title>
        <authorList>
            <person name="Haridas S."/>
            <person name="Albert R."/>
            <person name="Binder M."/>
            <person name="Bloem J."/>
            <person name="Labutti K."/>
            <person name="Salamov A."/>
            <person name="Andreopoulos B."/>
            <person name="Baker S."/>
            <person name="Barry K."/>
            <person name="Bills G."/>
            <person name="Bluhm B."/>
            <person name="Cannon C."/>
            <person name="Castanera R."/>
            <person name="Culley D."/>
            <person name="Daum C."/>
            <person name="Ezra D."/>
            <person name="Gonzalez J."/>
            <person name="Henrissat B."/>
            <person name="Kuo A."/>
            <person name="Liang C."/>
            <person name="Lipzen A."/>
            <person name="Lutzoni F."/>
            <person name="Magnuson J."/>
            <person name="Mondo S."/>
            <person name="Nolan M."/>
            <person name="Ohm R."/>
            <person name="Pangilinan J."/>
            <person name="Park H.-J."/>
            <person name="Ramirez L."/>
            <person name="Alfaro M."/>
            <person name="Sun H."/>
            <person name="Tritt A."/>
            <person name="Yoshinaga Y."/>
            <person name="Zwiers L.-H."/>
            <person name="Turgeon B."/>
            <person name="Goodwin S."/>
            <person name="Spatafora J."/>
            <person name="Crous P."/>
            <person name="Grigoriev I."/>
        </authorList>
    </citation>
    <scope>NUCLEOTIDE SEQUENCE</scope>
    <source>
        <strain evidence="2">CBS 262.69</strain>
    </source>
</reference>
<organism evidence="2 3">
    <name type="scientific">Trichodelitschia bisporula</name>
    <dbReference type="NCBI Taxonomy" id="703511"/>
    <lineage>
        <taxon>Eukaryota</taxon>
        <taxon>Fungi</taxon>
        <taxon>Dikarya</taxon>
        <taxon>Ascomycota</taxon>
        <taxon>Pezizomycotina</taxon>
        <taxon>Dothideomycetes</taxon>
        <taxon>Dothideomycetes incertae sedis</taxon>
        <taxon>Phaeotrichales</taxon>
        <taxon>Phaeotrichaceae</taxon>
        <taxon>Trichodelitschia</taxon>
    </lineage>
</organism>
<feature type="domain" description="DUF8021" evidence="1">
    <location>
        <begin position="26"/>
        <end position="126"/>
    </location>
</feature>
<evidence type="ECO:0000259" key="1">
    <source>
        <dbReference type="Pfam" id="PF26061"/>
    </source>
</evidence>
<keyword evidence="3" id="KW-1185">Reference proteome</keyword>
<evidence type="ECO:0000313" key="2">
    <source>
        <dbReference type="EMBL" id="KAF2405211.1"/>
    </source>
</evidence>
<protein>
    <recommendedName>
        <fullName evidence="1">DUF8021 domain-containing protein</fullName>
    </recommendedName>
</protein>
<dbReference type="InterPro" id="IPR058334">
    <property type="entry name" value="DUF8021"/>
</dbReference>
<dbReference type="AlphaFoldDB" id="A0A6G1IAJ0"/>
<accession>A0A6G1IAJ0</accession>
<name>A0A6G1IAJ0_9PEZI</name>
<gene>
    <name evidence="2" type="ORF">EJ06DRAFT_525747</name>
</gene>
<proteinExistence type="predicted"/>